<dbReference type="InterPro" id="IPR008271">
    <property type="entry name" value="Ser/Thr_kinase_AS"/>
</dbReference>
<reference evidence="2" key="1">
    <citation type="journal article" date="2020" name="Nat. Commun.">
        <title>Large-scale genome sequencing of mycorrhizal fungi provides insights into the early evolution of symbiotic traits.</title>
        <authorList>
            <person name="Miyauchi S."/>
            <person name="Kiss E."/>
            <person name="Kuo A."/>
            <person name="Drula E."/>
            <person name="Kohler A."/>
            <person name="Sanchez-Garcia M."/>
            <person name="Morin E."/>
            <person name="Andreopoulos B."/>
            <person name="Barry K.W."/>
            <person name="Bonito G."/>
            <person name="Buee M."/>
            <person name="Carver A."/>
            <person name="Chen C."/>
            <person name="Cichocki N."/>
            <person name="Clum A."/>
            <person name="Culley D."/>
            <person name="Crous P.W."/>
            <person name="Fauchery L."/>
            <person name="Girlanda M."/>
            <person name="Hayes R.D."/>
            <person name="Keri Z."/>
            <person name="LaButti K."/>
            <person name="Lipzen A."/>
            <person name="Lombard V."/>
            <person name="Magnuson J."/>
            <person name="Maillard F."/>
            <person name="Murat C."/>
            <person name="Nolan M."/>
            <person name="Ohm R.A."/>
            <person name="Pangilinan J."/>
            <person name="Pereira M.F."/>
            <person name="Perotto S."/>
            <person name="Peter M."/>
            <person name="Pfister S."/>
            <person name="Riley R."/>
            <person name="Sitrit Y."/>
            <person name="Stielow J.B."/>
            <person name="Szollosi G."/>
            <person name="Zifcakova L."/>
            <person name="Stursova M."/>
            <person name="Spatafora J.W."/>
            <person name="Tedersoo L."/>
            <person name="Vaario L.M."/>
            <person name="Yamada A."/>
            <person name="Yan M."/>
            <person name="Wang P."/>
            <person name="Xu J."/>
            <person name="Bruns T."/>
            <person name="Baldrian P."/>
            <person name="Vilgalys R."/>
            <person name="Dunand C."/>
            <person name="Henrissat B."/>
            <person name="Grigoriev I.V."/>
            <person name="Hibbett D."/>
            <person name="Nagy L.G."/>
            <person name="Martin F.M."/>
        </authorList>
    </citation>
    <scope>NUCLEOTIDE SEQUENCE</scope>
    <source>
        <strain evidence="2">UH-Tt-Lm1</strain>
    </source>
</reference>
<dbReference type="OrthoDB" id="122279at2759"/>
<feature type="domain" description="Protein kinase" evidence="1">
    <location>
        <begin position="96"/>
        <end position="271"/>
    </location>
</feature>
<dbReference type="GO" id="GO:0005524">
    <property type="term" value="F:ATP binding"/>
    <property type="evidence" value="ECO:0007669"/>
    <property type="project" value="InterPro"/>
</dbReference>
<dbReference type="GO" id="GO:0004674">
    <property type="term" value="F:protein serine/threonine kinase activity"/>
    <property type="evidence" value="ECO:0007669"/>
    <property type="project" value="TreeGrafter"/>
</dbReference>
<dbReference type="PROSITE" id="PS50011">
    <property type="entry name" value="PROTEIN_KINASE_DOM"/>
    <property type="match status" value="1"/>
</dbReference>
<accession>A0A9P6LAF5</accession>
<dbReference type="EMBL" id="WIUZ02000003">
    <property type="protein sequence ID" value="KAF9789434.1"/>
    <property type="molecule type" value="Genomic_DNA"/>
</dbReference>
<dbReference type="Pfam" id="PF07714">
    <property type="entry name" value="PK_Tyr_Ser-Thr"/>
    <property type="match status" value="1"/>
</dbReference>
<keyword evidence="2" id="KW-0418">Kinase</keyword>
<dbReference type="PROSITE" id="PS00108">
    <property type="entry name" value="PROTEIN_KINASE_ST"/>
    <property type="match status" value="1"/>
</dbReference>
<keyword evidence="3" id="KW-1185">Reference proteome</keyword>
<protein>
    <submittedName>
        <fullName evidence="2">Kinase-like domain-containing protein</fullName>
    </submittedName>
</protein>
<dbReference type="InterPro" id="IPR011009">
    <property type="entry name" value="Kinase-like_dom_sf"/>
</dbReference>
<evidence type="ECO:0000313" key="2">
    <source>
        <dbReference type="EMBL" id="KAF9789434.1"/>
    </source>
</evidence>
<dbReference type="SMART" id="SM00220">
    <property type="entry name" value="S_TKc"/>
    <property type="match status" value="1"/>
</dbReference>
<name>A0A9P6LAF5_9AGAM</name>
<gene>
    <name evidence="2" type="ORF">BJ322DRAFT_534260</name>
</gene>
<dbReference type="Gene3D" id="1.10.510.10">
    <property type="entry name" value="Transferase(Phosphotransferase) domain 1"/>
    <property type="match status" value="1"/>
</dbReference>
<dbReference type="InterPro" id="IPR000719">
    <property type="entry name" value="Prot_kinase_dom"/>
</dbReference>
<dbReference type="InterPro" id="IPR051681">
    <property type="entry name" value="Ser/Thr_Kinases-Pseudokinases"/>
</dbReference>
<evidence type="ECO:0000313" key="3">
    <source>
        <dbReference type="Proteomes" id="UP000736335"/>
    </source>
</evidence>
<dbReference type="InterPro" id="IPR001245">
    <property type="entry name" value="Ser-Thr/Tyr_kinase_cat_dom"/>
</dbReference>
<keyword evidence="2" id="KW-0808">Transferase</keyword>
<dbReference type="Proteomes" id="UP000736335">
    <property type="component" value="Unassembled WGS sequence"/>
</dbReference>
<dbReference type="PANTHER" id="PTHR44329:SF261">
    <property type="entry name" value="ZINC FINGER CONTAINING PROTEIN KINASE-RELATED"/>
    <property type="match status" value="1"/>
</dbReference>
<organism evidence="2 3">
    <name type="scientific">Thelephora terrestris</name>
    <dbReference type="NCBI Taxonomy" id="56493"/>
    <lineage>
        <taxon>Eukaryota</taxon>
        <taxon>Fungi</taxon>
        <taxon>Dikarya</taxon>
        <taxon>Basidiomycota</taxon>
        <taxon>Agaricomycotina</taxon>
        <taxon>Agaricomycetes</taxon>
        <taxon>Thelephorales</taxon>
        <taxon>Thelephoraceae</taxon>
        <taxon>Thelephora</taxon>
    </lineage>
</organism>
<dbReference type="PANTHER" id="PTHR44329">
    <property type="entry name" value="SERINE/THREONINE-PROTEIN KINASE TNNI3K-RELATED"/>
    <property type="match status" value="1"/>
</dbReference>
<proteinExistence type="predicted"/>
<sequence>MSSQAQLLQHLCTLDKSSPEFSRSLYAFIRLDEKGEYSRSLQRSDSARLVDFLDGALDAIPVTDPLFRRCLRRLRLICAHHNVLPSSHIVREGLRKTSDNPVAFGGFADVWEGKYEGRKVCVKALRVHNPNTSTDNALAPFYGEAVVWKRLSHPNVVQFLGVTTTPLQIVLEWMPNGTLTAHTINSSPQVDRLSLLLDVAEGVNYLHTCHVLHGDLKGPNILIDGHGHARVSDFGLAPIVQGVHRESSFSPCDLYGGFLQNHDRRTTPSSV</sequence>
<dbReference type="SUPFAM" id="SSF56112">
    <property type="entry name" value="Protein kinase-like (PK-like)"/>
    <property type="match status" value="1"/>
</dbReference>
<comment type="caution">
    <text evidence="2">The sequence shown here is derived from an EMBL/GenBank/DDBJ whole genome shotgun (WGS) entry which is preliminary data.</text>
</comment>
<dbReference type="AlphaFoldDB" id="A0A9P6LAF5"/>
<evidence type="ECO:0000259" key="1">
    <source>
        <dbReference type="PROSITE" id="PS50011"/>
    </source>
</evidence>
<reference evidence="2" key="2">
    <citation type="submission" date="2020-11" db="EMBL/GenBank/DDBJ databases">
        <authorList>
            <consortium name="DOE Joint Genome Institute"/>
            <person name="Kuo A."/>
            <person name="Miyauchi S."/>
            <person name="Kiss E."/>
            <person name="Drula E."/>
            <person name="Kohler A."/>
            <person name="Sanchez-Garcia M."/>
            <person name="Andreopoulos B."/>
            <person name="Barry K.W."/>
            <person name="Bonito G."/>
            <person name="Buee M."/>
            <person name="Carver A."/>
            <person name="Chen C."/>
            <person name="Cichocki N."/>
            <person name="Clum A."/>
            <person name="Culley D."/>
            <person name="Crous P.W."/>
            <person name="Fauchery L."/>
            <person name="Girlanda M."/>
            <person name="Hayes R."/>
            <person name="Keri Z."/>
            <person name="Labutti K."/>
            <person name="Lipzen A."/>
            <person name="Lombard V."/>
            <person name="Magnuson J."/>
            <person name="Maillard F."/>
            <person name="Morin E."/>
            <person name="Murat C."/>
            <person name="Nolan M."/>
            <person name="Ohm R."/>
            <person name="Pangilinan J."/>
            <person name="Pereira M."/>
            <person name="Perotto S."/>
            <person name="Peter M."/>
            <person name="Riley R."/>
            <person name="Sitrit Y."/>
            <person name="Stielow B."/>
            <person name="Szollosi G."/>
            <person name="Zifcakova L."/>
            <person name="Stursova M."/>
            <person name="Spatafora J.W."/>
            <person name="Tedersoo L."/>
            <person name="Vaario L.-M."/>
            <person name="Yamada A."/>
            <person name="Yan M."/>
            <person name="Wang P."/>
            <person name="Xu J."/>
            <person name="Bruns T."/>
            <person name="Baldrian P."/>
            <person name="Vilgalys R."/>
            <person name="Henrissat B."/>
            <person name="Grigoriev I.V."/>
            <person name="Hibbett D."/>
            <person name="Nagy L.G."/>
            <person name="Martin F.M."/>
        </authorList>
    </citation>
    <scope>NUCLEOTIDE SEQUENCE</scope>
    <source>
        <strain evidence="2">UH-Tt-Lm1</strain>
    </source>
</reference>